<dbReference type="AlphaFoldDB" id="A0A5K1IX21"/>
<dbReference type="Proteomes" id="UP000330807">
    <property type="component" value="Unassembled WGS sequence"/>
</dbReference>
<dbReference type="RefSeq" id="WP_156063185.1">
    <property type="nucleotide sequence ID" value="NZ_CABWIH010000032.1"/>
</dbReference>
<proteinExistence type="predicted"/>
<name>A0A5K1IX21_9ACTN</name>
<accession>A0A5K1IX21</accession>
<evidence type="ECO:0000313" key="1">
    <source>
        <dbReference type="EMBL" id="VWL93412.1"/>
    </source>
</evidence>
<organism evidence="1 2">
    <name type="scientific">Collinsella aerofaciens</name>
    <dbReference type="NCBI Taxonomy" id="74426"/>
    <lineage>
        <taxon>Bacteria</taxon>
        <taxon>Bacillati</taxon>
        <taxon>Actinomycetota</taxon>
        <taxon>Coriobacteriia</taxon>
        <taxon>Coriobacteriales</taxon>
        <taxon>Coriobacteriaceae</taxon>
        <taxon>Collinsella</taxon>
    </lineage>
</organism>
<reference evidence="1 2" key="1">
    <citation type="submission" date="2019-10" db="EMBL/GenBank/DDBJ databases">
        <authorList>
            <person name="Wolf R A."/>
        </authorList>
    </citation>
    <scope>NUCLEOTIDE SEQUENCE [LARGE SCALE GENOMIC DNA]</scope>
    <source>
        <strain evidence="1">Collinsella_aerofaciens_AK_138A</strain>
    </source>
</reference>
<evidence type="ECO:0008006" key="3">
    <source>
        <dbReference type="Google" id="ProtNLM"/>
    </source>
</evidence>
<protein>
    <recommendedName>
        <fullName evidence="3">Tetratricopeptide repeat protein</fullName>
    </recommendedName>
</protein>
<gene>
    <name evidence="1" type="ORF">LMKDKBCB_01527</name>
</gene>
<sequence length="213" mass="24318">MSLDMRTLGVLILAMSVFVLAMTEIAKRFYAAKLAALYERGEMGEYLHTLEMPLVRLVFPAWNRAFMRMNALMVEEDRSALDKLIPEMLCMGQSPKQRRELIGRAFNYYVEQGNEVGAKPLLEEIERVEPSEVSKQARMTYEIYLEKSFAYIDAMETRLSEVSGVNRGFTELLLAIQYENKGDARRAEQYFEKSCREIEGAVACPSPEEALSG</sequence>
<evidence type="ECO:0000313" key="2">
    <source>
        <dbReference type="Proteomes" id="UP000330807"/>
    </source>
</evidence>
<dbReference type="EMBL" id="CABWIH010000032">
    <property type="protein sequence ID" value="VWL93412.1"/>
    <property type="molecule type" value="Genomic_DNA"/>
</dbReference>